<dbReference type="SUPFAM" id="SSF52540">
    <property type="entry name" value="P-loop containing nucleoside triphosphate hydrolases"/>
    <property type="match status" value="1"/>
</dbReference>
<evidence type="ECO:0000256" key="5">
    <source>
        <dbReference type="ARBA" id="ARBA00022840"/>
    </source>
</evidence>
<feature type="domain" description="Helicase ATP-binding" evidence="8">
    <location>
        <begin position="1"/>
        <end position="104"/>
    </location>
</feature>
<comment type="caution">
    <text evidence="10">The sequence shown here is derived from an EMBL/GenBank/DDBJ whole genome shotgun (WGS) entry which is preliminary data.</text>
</comment>
<keyword evidence="5" id="KW-0067">ATP-binding</keyword>
<proteinExistence type="predicted"/>
<organism evidence="10">
    <name type="scientific">bioreactor metagenome</name>
    <dbReference type="NCBI Taxonomy" id="1076179"/>
    <lineage>
        <taxon>unclassified sequences</taxon>
        <taxon>metagenomes</taxon>
        <taxon>ecological metagenomes</taxon>
    </lineage>
</organism>
<dbReference type="EMBL" id="VSSQ01026999">
    <property type="protein sequence ID" value="MPM75993.1"/>
    <property type="molecule type" value="Genomic_DNA"/>
</dbReference>
<dbReference type="PANTHER" id="PTHR47964:SF1">
    <property type="entry name" value="ATP-DEPENDENT DNA HELICASE HOMOLOG RECG, CHLOROPLASTIC"/>
    <property type="match status" value="1"/>
</dbReference>
<dbReference type="InterPro" id="IPR037235">
    <property type="entry name" value="TRCF-like_C_D7"/>
</dbReference>
<sequence>MSQYPVQIELLNRFRTAKEQKQTLKKLESGMSDIVIGTHRLLSKDVKFRDLGLIIVDEEQRFGVAHKEKLKRIKENVNVLTLTATPIPRTLHMSLAGIRDMSLLEEPPEERMPVQTFVMESNEQSVRDAIHREVARGGQVYYLHNRIENIYETAAKIQKLVPKATVQYAHGRMSERELEGIMEDFIEGEIDVLVCTTIIETGLDISNVNTIIIQDSDRMGLSQLYQLRGRVGRSNRTSYAYFMYRKDKVLQETAEKRLQTIREFTEFGSGFKIAMRDLEIRGAGSLLGAEQHGHMETVGYDLYCKLLDEAVCKLKGEVKADSFETSIDISVSAYIPDYYIQNEEQRLEIYKKISLINGTESFYDIQEEIEDRYGDLPKCVQTLLDVALVKYDAHQMDIISIAEKQKNIIIIFRANARISTDALTKLLTMKDSPYMFTASAEPYVTIKTSPKSGINALQYVKNFIQSLREVDIK</sequence>
<dbReference type="GO" id="GO:0003678">
    <property type="term" value="F:DNA helicase activity"/>
    <property type="evidence" value="ECO:0007669"/>
    <property type="project" value="TreeGrafter"/>
</dbReference>
<dbReference type="PANTHER" id="PTHR47964">
    <property type="entry name" value="ATP-DEPENDENT DNA HELICASE HOMOLOG RECG, CHLOROPLASTIC"/>
    <property type="match status" value="1"/>
</dbReference>
<keyword evidence="7" id="KW-0234">DNA repair</keyword>
<evidence type="ECO:0000256" key="3">
    <source>
        <dbReference type="ARBA" id="ARBA00022801"/>
    </source>
</evidence>
<evidence type="ECO:0000256" key="7">
    <source>
        <dbReference type="ARBA" id="ARBA00023204"/>
    </source>
</evidence>
<dbReference type="SMART" id="SM00490">
    <property type="entry name" value="HELICc"/>
    <property type="match status" value="1"/>
</dbReference>
<protein>
    <submittedName>
        <fullName evidence="10">Transcription-repair-coupling factor</fullName>
        <ecNumber evidence="10">3.6.4.-</ecNumber>
    </submittedName>
</protein>
<evidence type="ECO:0000259" key="8">
    <source>
        <dbReference type="PROSITE" id="PS51192"/>
    </source>
</evidence>
<dbReference type="PROSITE" id="PS51194">
    <property type="entry name" value="HELICASE_CTER"/>
    <property type="match status" value="1"/>
</dbReference>
<dbReference type="Pfam" id="PF00270">
    <property type="entry name" value="DEAD"/>
    <property type="match status" value="1"/>
</dbReference>
<evidence type="ECO:0000256" key="6">
    <source>
        <dbReference type="ARBA" id="ARBA00023125"/>
    </source>
</evidence>
<dbReference type="SUPFAM" id="SSF143517">
    <property type="entry name" value="TRCF domain-like"/>
    <property type="match status" value="1"/>
</dbReference>
<dbReference type="InterPro" id="IPR001650">
    <property type="entry name" value="Helicase_C-like"/>
</dbReference>
<evidence type="ECO:0000313" key="10">
    <source>
        <dbReference type="EMBL" id="MPM75993.1"/>
    </source>
</evidence>
<gene>
    <name evidence="10" type="primary">mfd_38</name>
    <name evidence="10" type="ORF">SDC9_122988</name>
</gene>
<dbReference type="Gene3D" id="3.90.1150.50">
    <property type="entry name" value="Transcription-repair-coupling factor, D7 domain"/>
    <property type="match status" value="1"/>
</dbReference>
<dbReference type="GO" id="GO:0016787">
    <property type="term" value="F:hydrolase activity"/>
    <property type="evidence" value="ECO:0007669"/>
    <property type="project" value="UniProtKB-KW"/>
</dbReference>
<evidence type="ECO:0000256" key="4">
    <source>
        <dbReference type="ARBA" id="ARBA00022806"/>
    </source>
</evidence>
<dbReference type="PROSITE" id="PS51192">
    <property type="entry name" value="HELICASE_ATP_BIND_1"/>
    <property type="match status" value="1"/>
</dbReference>
<feature type="domain" description="Helicase C-terminal" evidence="9">
    <location>
        <begin position="113"/>
        <end position="279"/>
    </location>
</feature>
<evidence type="ECO:0000259" key="9">
    <source>
        <dbReference type="PROSITE" id="PS51194"/>
    </source>
</evidence>
<accession>A0A645CGF1</accession>
<dbReference type="InterPro" id="IPR047112">
    <property type="entry name" value="RecG/Mfd"/>
</dbReference>
<keyword evidence="4" id="KW-0347">Helicase</keyword>
<keyword evidence="3 10" id="KW-0378">Hydrolase</keyword>
<dbReference type="InterPro" id="IPR011545">
    <property type="entry name" value="DEAD/DEAH_box_helicase_dom"/>
</dbReference>
<dbReference type="InterPro" id="IPR027417">
    <property type="entry name" value="P-loop_NTPase"/>
</dbReference>
<dbReference type="Pfam" id="PF00271">
    <property type="entry name" value="Helicase_C"/>
    <property type="match status" value="1"/>
</dbReference>
<dbReference type="SMART" id="SM00982">
    <property type="entry name" value="TRCF"/>
    <property type="match status" value="1"/>
</dbReference>
<dbReference type="Pfam" id="PF03461">
    <property type="entry name" value="TRCF"/>
    <property type="match status" value="1"/>
</dbReference>
<dbReference type="InterPro" id="IPR005118">
    <property type="entry name" value="TRCF_C"/>
</dbReference>
<keyword evidence="1" id="KW-0547">Nucleotide-binding</keyword>
<reference evidence="10" key="1">
    <citation type="submission" date="2019-08" db="EMBL/GenBank/DDBJ databases">
        <authorList>
            <person name="Kucharzyk K."/>
            <person name="Murdoch R.W."/>
            <person name="Higgins S."/>
            <person name="Loffler F."/>
        </authorList>
    </citation>
    <scope>NUCLEOTIDE SEQUENCE</scope>
</reference>
<dbReference type="Gene3D" id="3.40.50.300">
    <property type="entry name" value="P-loop containing nucleotide triphosphate hydrolases"/>
    <property type="match status" value="2"/>
</dbReference>
<evidence type="ECO:0000256" key="1">
    <source>
        <dbReference type="ARBA" id="ARBA00022741"/>
    </source>
</evidence>
<dbReference type="EC" id="3.6.4.-" evidence="10"/>
<name>A0A645CGF1_9ZZZZ</name>
<keyword evidence="6" id="KW-0238">DNA-binding</keyword>
<dbReference type="AlphaFoldDB" id="A0A645CGF1"/>
<dbReference type="GO" id="GO:0003677">
    <property type="term" value="F:DNA binding"/>
    <property type="evidence" value="ECO:0007669"/>
    <property type="project" value="UniProtKB-KW"/>
</dbReference>
<dbReference type="InterPro" id="IPR014001">
    <property type="entry name" value="Helicase_ATP-bd"/>
</dbReference>
<dbReference type="GO" id="GO:0006281">
    <property type="term" value="P:DNA repair"/>
    <property type="evidence" value="ECO:0007669"/>
    <property type="project" value="UniProtKB-KW"/>
</dbReference>
<keyword evidence="2" id="KW-0227">DNA damage</keyword>
<evidence type="ECO:0000256" key="2">
    <source>
        <dbReference type="ARBA" id="ARBA00022763"/>
    </source>
</evidence>
<dbReference type="GO" id="GO:0005524">
    <property type="term" value="F:ATP binding"/>
    <property type="evidence" value="ECO:0007669"/>
    <property type="project" value="UniProtKB-KW"/>
</dbReference>